<evidence type="ECO:0000313" key="8">
    <source>
        <dbReference type="EMBL" id="MBT2135517.1"/>
    </source>
</evidence>
<dbReference type="InterPro" id="IPR002933">
    <property type="entry name" value="Peptidase_M20"/>
</dbReference>
<dbReference type="RefSeq" id="WP_214537220.1">
    <property type="nucleotide sequence ID" value="NZ_JAHFVK010000002.1"/>
</dbReference>
<dbReference type="Pfam" id="PF07687">
    <property type="entry name" value="M20_dimer"/>
    <property type="match status" value="1"/>
</dbReference>
<accession>A0ABS5W862</accession>
<keyword evidence="6" id="KW-0732">Signal</keyword>
<dbReference type="InterPro" id="IPR011650">
    <property type="entry name" value="Peptidase_M20_dimer"/>
</dbReference>
<feature type="domain" description="Peptidase M20 dimerisation" evidence="7">
    <location>
        <begin position="226"/>
        <end position="370"/>
    </location>
</feature>
<evidence type="ECO:0000256" key="3">
    <source>
        <dbReference type="ARBA" id="ARBA00022723"/>
    </source>
</evidence>
<dbReference type="SUPFAM" id="SSF53187">
    <property type="entry name" value="Zn-dependent exopeptidases"/>
    <property type="match status" value="1"/>
</dbReference>
<reference evidence="8 9" key="1">
    <citation type="submission" date="2021-05" db="EMBL/GenBank/DDBJ databases">
        <title>Croceibacterium sp. LX-88 genome sequence.</title>
        <authorList>
            <person name="Luo X."/>
        </authorList>
    </citation>
    <scope>NUCLEOTIDE SEQUENCE [LARGE SCALE GENOMIC DNA]</scope>
    <source>
        <strain evidence="8 9">LX-88</strain>
    </source>
</reference>
<proteinExistence type="inferred from homology"/>
<dbReference type="InterPro" id="IPR001261">
    <property type="entry name" value="ArgE/DapE_CS"/>
</dbReference>
<gene>
    <name evidence="8" type="ORF">KK137_14360</name>
</gene>
<keyword evidence="9" id="KW-1185">Reference proteome</keyword>
<dbReference type="Gene3D" id="1.10.150.900">
    <property type="match status" value="1"/>
</dbReference>
<feature type="signal peptide" evidence="6">
    <location>
        <begin position="1"/>
        <end position="20"/>
    </location>
</feature>
<dbReference type="PROSITE" id="PS00758">
    <property type="entry name" value="ARGE_DAPE_CPG2_1"/>
    <property type="match status" value="1"/>
</dbReference>
<dbReference type="Proteomes" id="UP000811255">
    <property type="component" value="Unassembled WGS sequence"/>
</dbReference>
<evidence type="ECO:0000313" key="9">
    <source>
        <dbReference type="Proteomes" id="UP000811255"/>
    </source>
</evidence>
<organism evidence="8 9">
    <name type="scientific">Croceibacterium selenioxidans</name>
    <dbReference type="NCBI Taxonomy" id="2838833"/>
    <lineage>
        <taxon>Bacteria</taxon>
        <taxon>Pseudomonadati</taxon>
        <taxon>Pseudomonadota</taxon>
        <taxon>Alphaproteobacteria</taxon>
        <taxon>Sphingomonadales</taxon>
        <taxon>Erythrobacteraceae</taxon>
        <taxon>Croceibacterium</taxon>
    </lineage>
</organism>
<evidence type="ECO:0000256" key="5">
    <source>
        <dbReference type="ARBA" id="ARBA00022833"/>
    </source>
</evidence>
<dbReference type="EMBL" id="JAHFVK010000002">
    <property type="protein sequence ID" value="MBT2135517.1"/>
    <property type="molecule type" value="Genomic_DNA"/>
</dbReference>
<name>A0ABS5W862_9SPHN</name>
<comment type="caution">
    <text evidence="8">The sequence shown here is derived from an EMBL/GenBank/DDBJ whole genome shotgun (WGS) entry which is preliminary data.</text>
</comment>
<sequence>MRKRVAAVALGAMLASSAVAQVPTGTMGPLRPDQQRFRDLYKELIETNTTLSAGDCTLASQQLAARLKAAGLPDANVTVFSAPDHPKEGGLVAVFPGTSSGAKPILLLGHIDVVEANRADWVRDPFTLIEEGGYFYARGAVDDKAMSAIWADMLIRFAEEGYKPKRTVKIALTCGEETDTAFNGADWLAKNRRELIDAQFALNEGGGGKTDGQGKIAIQGIQVGEKIYQDFILSVTNPGGHSSMPVPDNAIYRMSAALEKIGAHEFPMQFNDTTRAMFAKGRYLRPGEIGEAAERLAANPGDREAEAIVNQDKQLHSLLRTTCVATMVDGGHARNALPQRVEANVNCRIFPGNTPAEVQQDLTQVIGDEAISIRPARTDKPLAASPALDPAIIGPMERLAQRYWPGVPVIPSMSTGATDGLYLAAVGIPVYGVAGMWGDPDGNGAHGLNERIEVKSLFTGRDYLYDLVKAYAG</sequence>
<dbReference type="PANTHER" id="PTHR45962:SF1">
    <property type="entry name" value="N-FATTY-ACYL-AMINO ACID SYNTHASE_HYDROLASE PM20D1"/>
    <property type="match status" value="1"/>
</dbReference>
<feature type="chain" id="PRO_5045953951" evidence="6">
    <location>
        <begin position="21"/>
        <end position="473"/>
    </location>
</feature>
<dbReference type="PANTHER" id="PTHR45962">
    <property type="entry name" value="N-FATTY-ACYL-AMINO ACID SYNTHASE/HYDROLASE PM20D1"/>
    <property type="match status" value="1"/>
</dbReference>
<evidence type="ECO:0000259" key="7">
    <source>
        <dbReference type="Pfam" id="PF07687"/>
    </source>
</evidence>
<evidence type="ECO:0000256" key="4">
    <source>
        <dbReference type="ARBA" id="ARBA00022801"/>
    </source>
</evidence>
<keyword evidence="5" id="KW-0862">Zinc</keyword>
<keyword evidence="4" id="KW-0378">Hydrolase</keyword>
<dbReference type="Gene3D" id="3.40.630.10">
    <property type="entry name" value="Zn peptidases"/>
    <property type="match status" value="1"/>
</dbReference>
<comment type="similarity">
    <text evidence="1">Belongs to the peptidase M20A family.</text>
</comment>
<dbReference type="SUPFAM" id="SSF55031">
    <property type="entry name" value="Bacterial exopeptidase dimerisation domain"/>
    <property type="match status" value="1"/>
</dbReference>
<dbReference type="Gene3D" id="3.30.70.360">
    <property type="match status" value="1"/>
</dbReference>
<dbReference type="InterPro" id="IPR036264">
    <property type="entry name" value="Bact_exopeptidase_dim_dom"/>
</dbReference>
<keyword evidence="2" id="KW-0645">Protease</keyword>
<keyword evidence="3" id="KW-0479">Metal-binding</keyword>
<dbReference type="NCBIfam" id="NF006596">
    <property type="entry name" value="PRK09133.1"/>
    <property type="match status" value="1"/>
</dbReference>
<protein>
    <submittedName>
        <fullName evidence="8">M20/M25/M40 family metallo-hydrolase</fullName>
    </submittedName>
</protein>
<evidence type="ECO:0000256" key="1">
    <source>
        <dbReference type="ARBA" id="ARBA00006247"/>
    </source>
</evidence>
<dbReference type="Pfam" id="PF01546">
    <property type="entry name" value="Peptidase_M20"/>
    <property type="match status" value="1"/>
</dbReference>
<evidence type="ECO:0000256" key="6">
    <source>
        <dbReference type="SAM" id="SignalP"/>
    </source>
</evidence>
<evidence type="ECO:0000256" key="2">
    <source>
        <dbReference type="ARBA" id="ARBA00022670"/>
    </source>
</evidence>
<dbReference type="InterPro" id="IPR047177">
    <property type="entry name" value="Pept_M20A"/>
</dbReference>